<organism evidence="2 3">
    <name type="scientific">Lucilia cuprina</name>
    <name type="common">Green bottle fly</name>
    <name type="synonym">Australian sheep blowfly</name>
    <dbReference type="NCBI Taxonomy" id="7375"/>
    <lineage>
        <taxon>Eukaryota</taxon>
        <taxon>Metazoa</taxon>
        <taxon>Ecdysozoa</taxon>
        <taxon>Arthropoda</taxon>
        <taxon>Hexapoda</taxon>
        <taxon>Insecta</taxon>
        <taxon>Pterygota</taxon>
        <taxon>Neoptera</taxon>
        <taxon>Endopterygota</taxon>
        <taxon>Diptera</taxon>
        <taxon>Brachycera</taxon>
        <taxon>Muscomorpha</taxon>
        <taxon>Oestroidea</taxon>
        <taxon>Calliphoridae</taxon>
        <taxon>Luciliinae</taxon>
        <taxon>Lucilia</taxon>
    </lineage>
</organism>
<feature type="compositionally biased region" description="Basic and acidic residues" evidence="1">
    <location>
        <begin position="80"/>
        <end position="89"/>
    </location>
</feature>
<dbReference type="OrthoDB" id="7894460at2759"/>
<gene>
    <name evidence="2" type="ORF">FF38_04199</name>
</gene>
<evidence type="ECO:0000313" key="2">
    <source>
        <dbReference type="EMBL" id="KNC24543.1"/>
    </source>
</evidence>
<sequence length="116" mass="13173">MTAHVRITTQLGGAERWTRAVIDPTVARSSITLSEAKKLGCNIYGGRTTISVFHRSENRRRILVDCTVETKKYGRSPKFSIERSDRRGPGEMSTSFDANRHWHRSLEYHLILGADV</sequence>
<evidence type="ECO:0000313" key="3">
    <source>
        <dbReference type="Proteomes" id="UP000037069"/>
    </source>
</evidence>
<dbReference type="EMBL" id="JRES01001214">
    <property type="protein sequence ID" value="KNC24543.1"/>
    <property type="molecule type" value="Genomic_DNA"/>
</dbReference>
<feature type="region of interest" description="Disordered" evidence="1">
    <location>
        <begin position="77"/>
        <end position="96"/>
    </location>
</feature>
<proteinExistence type="predicted"/>
<keyword evidence="3" id="KW-1185">Reference proteome</keyword>
<reference evidence="2 3" key="1">
    <citation type="journal article" date="2015" name="Nat. Commun.">
        <title>Lucilia cuprina genome unlocks parasitic fly biology to underpin future interventions.</title>
        <authorList>
            <person name="Anstead C.A."/>
            <person name="Korhonen P.K."/>
            <person name="Young N.D."/>
            <person name="Hall R.S."/>
            <person name="Jex A.R."/>
            <person name="Murali S.C."/>
            <person name="Hughes D.S."/>
            <person name="Lee S.F."/>
            <person name="Perry T."/>
            <person name="Stroehlein A.J."/>
            <person name="Ansell B.R."/>
            <person name="Breugelmans B."/>
            <person name="Hofmann A."/>
            <person name="Qu J."/>
            <person name="Dugan S."/>
            <person name="Lee S.L."/>
            <person name="Chao H."/>
            <person name="Dinh H."/>
            <person name="Han Y."/>
            <person name="Doddapaneni H.V."/>
            <person name="Worley K.C."/>
            <person name="Muzny D.M."/>
            <person name="Ioannidis P."/>
            <person name="Waterhouse R.M."/>
            <person name="Zdobnov E.M."/>
            <person name="James P.J."/>
            <person name="Bagnall N.H."/>
            <person name="Kotze A.C."/>
            <person name="Gibbs R.A."/>
            <person name="Richards S."/>
            <person name="Batterham P."/>
            <person name="Gasser R.B."/>
        </authorList>
    </citation>
    <scope>NUCLEOTIDE SEQUENCE [LARGE SCALE GENOMIC DNA]</scope>
    <source>
        <strain evidence="2 3">LS</strain>
        <tissue evidence="2">Full body</tissue>
    </source>
</reference>
<accession>A0A0L0BWX4</accession>
<evidence type="ECO:0000256" key="1">
    <source>
        <dbReference type="SAM" id="MobiDB-lite"/>
    </source>
</evidence>
<comment type="caution">
    <text evidence="2">The sequence shown here is derived from an EMBL/GenBank/DDBJ whole genome shotgun (WGS) entry which is preliminary data.</text>
</comment>
<name>A0A0L0BWX4_LUCCU</name>
<protein>
    <submittedName>
        <fullName evidence="2">Uncharacterized protein</fullName>
    </submittedName>
</protein>
<dbReference type="AlphaFoldDB" id="A0A0L0BWX4"/>
<dbReference type="Proteomes" id="UP000037069">
    <property type="component" value="Unassembled WGS sequence"/>
</dbReference>